<organism evidence="1 2">
    <name type="scientific">Persea americana</name>
    <name type="common">Avocado</name>
    <dbReference type="NCBI Taxonomy" id="3435"/>
    <lineage>
        <taxon>Eukaryota</taxon>
        <taxon>Viridiplantae</taxon>
        <taxon>Streptophyta</taxon>
        <taxon>Embryophyta</taxon>
        <taxon>Tracheophyta</taxon>
        <taxon>Spermatophyta</taxon>
        <taxon>Magnoliopsida</taxon>
        <taxon>Magnoliidae</taxon>
        <taxon>Laurales</taxon>
        <taxon>Lauraceae</taxon>
        <taxon>Persea</taxon>
    </lineage>
</organism>
<keyword evidence="2" id="KW-1185">Reference proteome</keyword>
<comment type="caution">
    <text evidence="1">The sequence shown here is derived from an EMBL/GenBank/DDBJ whole genome shotgun (WGS) entry which is preliminary data.</text>
</comment>
<gene>
    <name evidence="1" type="ORF">MRB53_008933</name>
</gene>
<evidence type="ECO:0000313" key="1">
    <source>
        <dbReference type="EMBL" id="KAJ8634666.1"/>
    </source>
</evidence>
<name>A0ACC2LMM5_PERAE</name>
<dbReference type="Proteomes" id="UP001234297">
    <property type="component" value="Chromosome 3"/>
</dbReference>
<protein>
    <submittedName>
        <fullName evidence="1">Uncharacterized protein</fullName>
    </submittedName>
</protein>
<evidence type="ECO:0000313" key="2">
    <source>
        <dbReference type="Proteomes" id="UP001234297"/>
    </source>
</evidence>
<sequence length="124" mass="14264">MRSQLRPDPEKGTLPLGAWSKILREDYKDSRRDGIDGDSYEEEESDGRIPHEFLARQLASMRISYFSLHKGVGSLTGRDLSRRDVGPTRLNRRMEDLKSEDLDSRCPWLQAGEKRQGRPFTIDG</sequence>
<dbReference type="EMBL" id="CM056811">
    <property type="protein sequence ID" value="KAJ8634666.1"/>
    <property type="molecule type" value="Genomic_DNA"/>
</dbReference>
<accession>A0ACC2LMM5</accession>
<proteinExistence type="predicted"/>
<reference evidence="1 2" key="1">
    <citation type="journal article" date="2022" name="Hortic Res">
        <title>A haplotype resolved chromosomal level avocado genome allows analysis of novel avocado genes.</title>
        <authorList>
            <person name="Nath O."/>
            <person name="Fletcher S.J."/>
            <person name="Hayward A."/>
            <person name="Shaw L.M."/>
            <person name="Masouleh A.K."/>
            <person name="Furtado A."/>
            <person name="Henry R.J."/>
            <person name="Mitter N."/>
        </authorList>
    </citation>
    <scope>NUCLEOTIDE SEQUENCE [LARGE SCALE GENOMIC DNA]</scope>
    <source>
        <strain evidence="2">cv. Hass</strain>
    </source>
</reference>